<dbReference type="EMBL" id="KZ613953">
    <property type="protein sequence ID" value="PMD34652.1"/>
    <property type="molecule type" value="Genomic_DNA"/>
</dbReference>
<feature type="chain" id="PRO_5014207399" description="Cutinase" evidence="12">
    <location>
        <begin position="18"/>
        <end position="256"/>
    </location>
</feature>
<evidence type="ECO:0000256" key="10">
    <source>
        <dbReference type="PIRSR" id="PIRSR611150-1"/>
    </source>
</evidence>
<comment type="similarity">
    <text evidence="2 12">Belongs to the cutinase family.</text>
</comment>
<evidence type="ECO:0000256" key="5">
    <source>
        <dbReference type="ARBA" id="ARBA00022525"/>
    </source>
</evidence>
<evidence type="ECO:0000256" key="7">
    <source>
        <dbReference type="ARBA" id="ARBA00022801"/>
    </source>
</evidence>
<dbReference type="SUPFAM" id="SSF53474">
    <property type="entry name" value="alpha/beta-Hydrolases"/>
    <property type="match status" value="1"/>
</dbReference>
<evidence type="ECO:0000256" key="2">
    <source>
        <dbReference type="ARBA" id="ARBA00007534"/>
    </source>
</evidence>
<evidence type="ECO:0000256" key="1">
    <source>
        <dbReference type="ARBA" id="ARBA00004613"/>
    </source>
</evidence>
<dbReference type="EC" id="3.1.1.74" evidence="3 12"/>
<evidence type="ECO:0000256" key="12">
    <source>
        <dbReference type="RuleBase" id="RU361263"/>
    </source>
</evidence>
<dbReference type="AlphaFoldDB" id="A0A2J6R812"/>
<accession>A0A2J6R812</accession>
<dbReference type="PANTHER" id="PTHR48250">
    <property type="entry name" value="CUTINASE 2-RELATED"/>
    <property type="match status" value="1"/>
</dbReference>
<comment type="subcellular location">
    <subcellularLocation>
        <location evidence="1 12">Secreted</location>
    </subcellularLocation>
</comment>
<evidence type="ECO:0000313" key="13">
    <source>
        <dbReference type="EMBL" id="PMD34652.1"/>
    </source>
</evidence>
<comment type="catalytic activity">
    <reaction evidence="9 12">
        <text>cutin + H2O = cutin monomers.</text>
        <dbReference type="EC" id="3.1.1.74"/>
    </reaction>
</comment>
<dbReference type="Pfam" id="PF01083">
    <property type="entry name" value="Cutinase"/>
    <property type="match status" value="1"/>
</dbReference>
<dbReference type="SMART" id="SM01110">
    <property type="entry name" value="Cutinase"/>
    <property type="match status" value="1"/>
</dbReference>
<feature type="signal peptide" evidence="12">
    <location>
        <begin position="1"/>
        <end position="17"/>
    </location>
</feature>
<feature type="disulfide bond" evidence="11">
    <location>
        <begin position="87"/>
        <end position="163"/>
    </location>
</feature>
<dbReference type="PANTHER" id="PTHR48250:SF1">
    <property type="entry name" value="CUTINASE"/>
    <property type="match status" value="1"/>
</dbReference>
<sequence length="256" mass="26706">MLLSVWTLFSIFALALANPFSAASRGIKDLAKKQTTALNFLAILLENLPVIDDTLAAVIGVLTDFEQDIADLTGVQTTQNELGAGACTEWTIIFARGTTEPGNVGVLVGPPFFEALEALVGTSALTIQGVNDYPATIDEYLEGGSPTGSSEMAAQIEQAFSLCPDTKLISSGYSQGAQLVHKSAALLPADVAEWITAVVVFGDPDDGQAISNVAASKVDTFCNTGDDICQDGIIITVEHLIYAEDASAAASFVVSL</sequence>
<keyword evidence="7 12" id="KW-0378">Hydrolase</keyword>
<feature type="disulfide bond" evidence="11">
    <location>
        <begin position="222"/>
        <end position="229"/>
    </location>
</feature>
<dbReference type="GO" id="GO:0050525">
    <property type="term" value="F:cutinase activity"/>
    <property type="evidence" value="ECO:0007669"/>
    <property type="project" value="UniProtKB-UniRule"/>
</dbReference>
<evidence type="ECO:0000256" key="8">
    <source>
        <dbReference type="ARBA" id="ARBA00023157"/>
    </source>
</evidence>
<organism evidence="13 14">
    <name type="scientific">Hyaloscypha variabilis (strain UAMH 11265 / GT02V1 / F)</name>
    <name type="common">Meliniomyces variabilis</name>
    <dbReference type="NCBI Taxonomy" id="1149755"/>
    <lineage>
        <taxon>Eukaryota</taxon>
        <taxon>Fungi</taxon>
        <taxon>Dikarya</taxon>
        <taxon>Ascomycota</taxon>
        <taxon>Pezizomycotina</taxon>
        <taxon>Leotiomycetes</taxon>
        <taxon>Helotiales</taxon>
        <taxon>Hyaloscyphaceae</taxon>
        <taxon>Hyaloscypha</taxon>
        <taxon>Hyaloscypha variabilis</taxon>
    </lineage>
</organism>
<protein>
    <recommendedName>
        <fullName evidence="3 12">Cutinase</fullName>
        <ecNumber evidence="3 12">3.1.1.74</ecNumber>
    </recommendedName>
</protein>
<feature type="active site" description="Nucleophile" evidence="10">
    <location>
        <position position="174"/>
    </location>
</feature>
<dbReference type="Proteomes" id="UP000235786">
    <property type="component" value="Unassembled WGS sequence"/>
</dbReference>
<proteinExistence type="inferred from homology"/>
<dbReference type="Gene3D" id="3.40.50.1820">
    <property type="entry name" value="alpha/beta hydrolase"/>
    <property type="match status" value="1"/>
</dbReference>
<dbReference type="PROSITE" id="PS00155">
    <property type="entry name" value="CUTINASE_1"/>
    <property type="match status" value="1"/>
</dbReference>
<dbReference type="InterPro" id="IPR011150">
    <property type="entry name" value="Cutinase_monf"/>
</dbReference>
<dbReference type="InterPro" id="IPR000675">
    <property type="entry name" value="Cutinase/axe"/>
</dbReference>
<keyword evidence="6 12" id="KW-0732">Signal</keyword>
<dbReference type="InterPro" id="IPR029058">
    <property type="entry name" value="AB_hydrolase_fold"/>
</dbReference>
<keyword evidence="8 11" id="KW-1015">Disulfide bond</keyword>
<keyword evidence="14" id="KW-1185">Reference proteome</keyword>
<feature type="active site" description="Proton donor/acceptor" evidence="10">
    <location>
        <position position="239"/>
    </location>
</feature>
<dbReference type="InterPro" id="IPR043580">
    <property type="entry name" value="CUTINASE_1"/>
</dbReference>
<keyword evidence="4 12" id="KW-0719">Serine esterase</keyword>
<dbReference type="PRINTS" id="PR00129">
    <property type="entry name" value="CUTINASE"/>
</dbReference>
<keyword evidence="5 12" id="KW-0964">Secreted</keyword>
<evidence type="ECO:0000256" key="4">
    <source>
        <dbReference type="ARBA" id="ARBA00022487"/>
    </source>
</evidence>
<evidence type="ECO:0000256" key="11">
    <source>
        <dbReference type="PIRSR" id="PIRSR611150-2"/>
    </source>
</evidence>
<evidence type="ECO:0000256" key="9">
    <source>
        <dbReference type="ARBA" id="ARBA00034045"/>
    </source>
</evidence>
<reference evidence="13 14" key="1">
    <citation type="submission" date="2016-04" db="EMBL/GenBank/DDBJ databases">
        <title>A degradative enzymes factory behind the ericoid mycorrhizal symbiosis.</title>
        <authorList>
            <consortium name="DOE Joint Genome Institute"/>
            <person name="Martino E."/>
            <person name="Morin E."/>
            <person name="Grelet G."/>
            <person name="Kuo A."/>
            <person name="Kohler A."/>
            <person name="Daghino S."/>
            <person name="Barry K."/>
            <person name="Choi C."/>
            <person name="Cichocki N."/>
            <person name="Clum A."/>
            <person name="Copeland A."/>
            <person name="Hainaut M."/>
            <person name="Haridas S."/>
            <person name="Labutti K."/>
            <person name="Lindquist E."/>
            <person name="Lipzen A."/>
            <person name="Khouja H.-R."/>
            <person name="Murat C."/>
            <person name="Ohm R."/>
            <person name="Olson A."/>
            <person name="Spatafora J."/>
            <person name="Veneault-Fourrey C."/>
            <person name="Henrissat B."/>
            <person name="Grigoriev I."/>
            <person name="Martin F."/>
            <person name="Perotto S."/>
        </authorList>
    </citation>
    <scope>NUCLEOTIDE SEQUENCE [LARGE SCALE GENOMIC DNA]</scope>
    <source>
        <strain evidence="13 14">F</strain>
    </source>
</reference>
<evidence type="ECO:0000256" key="6">
    <source>
        <dbReference type="ARBA" id="ARBA00022729"/>
    </source>
</evidence>
<evidence type="ECO:0000313" key="14">
    <source>
        <dbReference type="Proteomes" id="UP000235786"/>
    </source>
</evidence>
<dbReference type="GO" id="GO:0016052">
    <property type="term" value="P:carbohydrate catabolic process"/>
    <property type="evidence" value="ECO:0007669"/>
    <property type="project" value="TreeGrafter"/>
</dbReference>
<comment type="function">
    <text evidence="12">Catalyzes the hydrolysis of complex carboxylic polyesters found in the cell wall of plants. Degrades cutin, a macromolecule that forms the structure of the plant cuticle.</text>
</comment>
<feature type="active site" evidence="10">
    <location>
        <position position="226"/>
    </location>
</feature>
<dbReference type="STRING" id="1149755.A0A2J6R812"/>
<evidence type="ECO:0000256" key="3">
    <source>
        <dbReference type="ARBA" id="ARBA00013095"/>
    </source>
</evidence>
<gene>
    <name evidence="13" type="ORF">L207DRAFT_496474</name>
</gene>
<dbReference type="GO" id="GO:0005576">
    <property type="term" value="C:extracellular region"/>
    <property type="evidence" value="ECO:0007669"/>
    <property type="project" value="UniProtKB-SubCell"/>
</dbReference>
<dbReference type="OrthoDB" id="3225429at2759"/>
<name>A0A2J6R812_HYAVF</name>